<evidence type="ECO:0000313" key="3">
    <source>
        <dbReference type="Proteomes" id="UP000218231"/>
    </source>
</evidence>
<reference evidence="2 3" key="1">
    <citation type="journal article" date="2017" name="Curr. Biol.">
        <title>Genome architecture and evolution of a unichromosomal asexual nematode.</title>
        <authorList>
            <person name="Fradin H."/>
            <person name="Zegar C."/>
            <person name="Gutwein M."/>
            <person name="Lucas J."/>
            <person name="Kovtun M."/>
            <person name="Corcoran D."/>
            <person name="Baugh L.R."/>
            <person name="Kiontke K."/>
            <person name="Gunsalus K."/>
            <person name="Fitch D.H."/>
            <person name="Piano F."/>
        </authorList>
    </citation>
    <scope>NUCLEOTIDE SEQUENCE [LARGE SCALE GENOMIC DNA]</scope>
    <source>
        <strain evidence="2">PF1309</strain>
    </source>
</reference>
<evidence type="ECO:0000256" key="1">
    <source>
        <dbReference type="SAM" id="MobiDB-lite"/>
    </source>
</evidence>
<dbReference type="AlphaFoldDB" id="A0A2A2JWU5"/>
<feature type="compositionally biased region" description="Low complexity" evidence="1">
    <location>
        <begin position="40"/>
        <end position="50"/>
    </location>
</feature>
<proteinExistence type="predicted"/>
<sequence>MLNSAAHTSRWNAVPAKSRSSSKRWRCPAKYSPSWRAVSRSTPCWSSRCSSPRRTRLSRSCSHSTAASRSPRATRVRVPTGDCMRVKAQDMAGSGRMTFAALYPSRRGHASAFLPSHRHWPVRSAAPYTEAPLVFQRTETQ</sequence>
<name>A0A2A2JWU5_9BILA</name>
<protein>
    <submittedName>
        <fullName evidence="2">Uncharacterized protein</fullName>
    </submittedName>
</protein>
<keyword evidence="3" id="KW-1185">Reference proteome</keyword>
<gene>
    <name evidence="2" type="ORF">WR25_08769</name>
</gene>
<feature type="region of interest" description="Disordered" evidence="1">
    <location>
        <begin position="40"/>
        <end position="77"/>
    </location>
</feature>
<accession>A0A2A2JWU5</accession>
<dbReference type="EMBL" id="LIAE01010164">
    <property type="protein sequence ID" value="PAV66080.1"/>
    <property type="molecule type" value="Genomic_DNA"/>
</dbReference>
<evidence type="ECO:0000313" key="2">
    <source>
        <dbReference type="EMBL" id="PAV66080.1"/>
    </source>
</evidence>
<comment type="caution">
    <text evidence="2">The sequence shown here is derived from an EMBL/GenBank/DDBJ whole genome shotgun (WGS) entry which is preliminary data.</text>
</comment>
<dbReference type="Proteomes" id="UP000218231">
    <property type="component" value="Unassembled WGS sequence"/>
</dbReference>
<organism evidence="2 3">
    <name type="scientific">Diploscapter pachys</name>
    <dbReference type="NCBI Taxonomy" id="2018661"/>
    <lineage>
        <taxon>Eukaryota</taxon>
        <taxon>Metazoa</taxon>
        <taxon>Ecdysozoa</taxon>
        <taxon>Nematoda</taxon>
        <taxon>Chromadorea</taxon>
        <taxon>Rhabditida</taxon>
        <taxon>Rhabditina</taxon>
        <taxon>Rhabditomorpha</taxon>
        <taxon>Rhabditoidea</taxon>
        <taxon>Rhabditidae</taxon>
        <taxon>Diploscapter</taxon>
    </lineage>
</organism>